<reference evidence="2 3" key="1">
    <citation type="journal article" date="2021" name="Int. J. Syst. Evol. Microbiol.">
        <title>Steroidobacter gossypii sp. nov., isolated from soil of cotton cropping field.</title>
        <authorList>
            <person name="Huang R."/>
            <person name="Yang S."/>
            <person name="Zhen C."/>
            <person name="Liu W."/>
        </authorList>
    </citation>
    <scope>NUCLEOTIDE SEQUENCE [LARGE SCALE GENOMIC DNA]</scope>
    <source>
        <strain evidence="2 3">S1-65</strain>
    </source>
</reference>
<gene>
    <name evidence="2" type="ORF">JM946_28075</name>
</gene>
<keyword evidence="3" id="KW-1185">Reference proteome</keyword>
<dbReference type="EMBL" id="JAEVLS010000009">
    <property type="protein sequence ID" value="MBM0108608.1"/>
    <property type="molecule type" value="Genomic_DNA"/>
</dbReference>
<dbReference type="InterPro" id="IPR001387">
    <property type="entry name" value="Cro/C1-type_HTH"/>
</dbReference>
<feature type="domain" description="HTH cro/C1-type" evidence="1">
    <location>
        <begin position="11"/>
        <end position="69"/>
    </location>
</feature>
<evidence type="ECO:0000313" key="2">
    <source>
        <dbReference type="EMBL" id="MBM0108608.1"/>
    </source>
</evidence>
<dbReference type="SMART" id="SM00530">
    <property type="entry name" value="HTH_XRE"/>
    <property type="match status" value="1"/>
</dbReference>
<dbReference type="RefSeq" id="WP_203170782.1">
    <property type="nucleotide sequence ID" value="NZ_JAEVLS010000009.1"/>
</dbReference>
<protein>
    <submittedName>
        <fullName evidence="2">Helix-turn-helix transcriptional regulator</fullName>
    </submittedName>
</protein>
<dbReference type="SUPFAM" id="SSF47413">
    <property type="entry name" value="lambda repressor-like DNA-binding domains"/>
    <property type="match status" value="1"/>
</dbReference>
<dbReference type="InterPro" id="IPR010982">
    <property type="entry name" value="Lambda_DNA-bd_dom_sf"/>
</dbReference>
<proteinExistence type="predicted"/>
<name>A0ABS1X5W9_9GAMM</name>
<organism evidence="2 3">
    <name type="scientific">Steroidobacter gossypii</name>
    <dbReference type="NCBI Taxonomy" id="2805490"/>
    <lineage>
        <taxon>Bacteria</taxon>
        <taxon>Pseudomonadati</taxon>
        <taxon>Pseudomonadota</taxon>
        <taxon>Gammaproteobacteria</taxon>
        <taxon>Steroidobacterales</taxon>
        <taxon>Steroidobacteraceae</taxon>
        <taxon>Steroidobacter</taxon>
    </lineage>
</organism>
<dbReference type="PROSITE" id="PS50943">
    <property type="entry name" value="HTH_CROC1"/>
    <property type="match status" value="1"/>
</dbReference>
<sequence length="107" mass="11681">MREESVVARRLREARQRAGLSQALLGLRAGIDASVASTRINQYERGKHRPGLGTVERIASCLSIPAPYFYAESDQLAAWILAYTTVGPALRDAVLHEAKAESHPPAK</sequence>
<dbReference type="Pfam" id="PF01381">
    <property type="entry name" value="HTH_3"/>
    <property type="match status" value="1"/>
</dbReference>
<dbReference type="CDD" id="cd00093">
    <property type="entry name" value="HTH_XRE"/>
    <property type="match status" value="1"/>
</dbReference>
<comment type="caution">
    <text evidence="2">The sequence shown here is derived from an EMBL/GenBank/DDBJ whole genome shotgun (WGS) entry which is preliminary data.</text>
</comment>
<accession>A0ABS1X5W9</accession>
<evidence type="ECO:0000259" key="1">
    <source>
        <dbReference type="PROSITE" id="PS50943"/>
    </source>
</evidence>
<dbReference type="Proteomes" id="UP000661077">
    <property type="component" value="Unassembled WGS sequence"/>
</dbReference>
<dbReference type="Gene3D" id="1.10.260.40">
    <property type="entry name" value="lambda repressor-like DNA-binding domains"/>
    <property type="match status" value="1"/>
</dbReference>
<evidence type="ECO:0000313" key="3">
    <source>
        <dbReference type="Proteomes" id="UP000661077"/>
    </source>
</evidence>